<keyword evidence="5 11" id="KW-0812">Transmembrane</keyword>
<comment type="subcellular location">
    <subcellularLocation>
        <location evidence="1 11">Cell outer membrane</location>
        <topology evidence="1 11">Multi-pass membrane protein</topology>
    </subcellularLocation>
</comment>
<dbReference type="Gene3D" id="2.170.130.10">
    <property type="entry name" value="TonB-dependent receptor, plug domain"/>
    <property type="match status" value="1"/>
</dbReference>
<feature type="region of interest" description="Disordered" evidence="13">
    <location>
        <begin position="297"/>
        <end position="318"/>
    </location>
</feature>
<keyword evidence="9 17" id="KW-0675">Receptor</keyword>
<keyword evidence="3 11" id="KW-0813">Transport</keyword>
<evidence type="ECO:0000256" key="2">
    <source>
        <dbReference type="ARBA" id="ARBA00008143"/>
    </source>
</evidence>
<dbReference type="InterPro" id="IPR000531">
    <property type="entry name" value="Beta-barrel_TonB"/>
</dbReference>
<accession>A0ABX7R9Y5</accession>
<evidence type="ECO:0000313" key="18">
    <source>
        <dbReference type="Proteomes" id="UP000663400"/>
    </source>
</evidence>
<dbReference type="NCBIfam" id="TIGR01786">
    <property type="entry name" value="TonB-hemlactrns"/>
    <property type="match status" value="1"/>
</dbReference>
<feature type="domain" description="TonB-dependent receptor plug" evidence="16">
    <location>
        <begin position="65"/>
        <end position="175"/>
    </location>
</feature>
<evidence type="ECO:0000259" key="15">
    <source>
        <dbReference type="Pfam" id="PF00593"/>
    </source>
</evidence>
<dbReference type="Proteomes" id="UP000663400">
    <property type="component" value="Chromosome"/>
</dbReference>
<feature type="region of interest" description="Disordered" evidence="13">
    <location>
        <begin position="231"/>
        <end position="254"/>
    </location>
</feature>
<evidence type="ECO:0000256" key="6">
    <source>
        <dbReference type="ARBA" id="ARBA00022729"/>
    </source>
</evidence>
<evidence type="ECO:0000256" key="8">
    <source>
        <dbReference type="ARBA" id="ARBA00023136"/>
    </source>
</evidence>
<evidence type="ECO:0000256" key="1">
    <source>
        <dbReference type="ARBA" id="ARBA00004571"/>
    </source>
</evidence>
<dbReference type="RefSeq" id="WP_200606233.1">
    <property type="nucleotide sequence ID" value="NZ_CP071517.1"/>
</dbReference>
<keyword evidence="18" id="KW-1185">Reference proteome</keyword>
<keyword evidence="4 11" id="KW-1134">Transmembrane beta strand</keyword>
<feature type="domain" description="TonB-dependent receptor-like beta-barrel" evidence="15">
    <location>
        <begin position="283"/>
        <end position="730"/>
    </location>
</feature>
<reference evidence="17 18" key="1">
    <citation type="submission" date="2021-02" db="EMBL/GenBank/DDBJ databases">
        <title>Lysobacter arenosi sp. nov., isolated from soil of gangwondo yeongwol, south Korea.</title>
        <authorList>
            <person name="Kim K.R."/>
            <person name="Kim K.H."/>
            <person name="Jeon C.O."/>
        </authorList>
    </citation>
    <scope>NUCLEOTIDE SEQUENCE [LARGE SCALE GENOMIC DNA]</scope>
    <source>
        <strain evidence="17 18">R7</strain>
    </source>
</reference>
<evidence type="ECO:0000256" key="12">
    <source>
        <dbReference type="RuleBase" id="RU003357"/>
    </source>
</evidence>
<evidence type="ECO:0000256" key="14">
    <source>
        <dbReference type="SAM" id="SignalP"/>
    </source>
</evidence>
<evidence type="ECO:0000259" key="16">
    <source>
        <dbReference type="Pfam" id="PF07715"/>
    </source>
</evidence>
<dbReference type="InterPro" id="IPR039426">
    <property type="entry name" value="TonB-dep_rcpt-like"/>
</dbReference>
<dbReference type="EMBL" id="CP071517">
    <property type="protein sequence ID" value="QSX74948.1"/>
    <property type="molecule type" value="Genomic_DNA"/>
</dbReference>
<feature type="signal peptide" evidence="14">
    <location>
        <begin position="1"/>
        <end position="27"/>
    </location>
</feature>
<dbReference type="InterPro" id="IPR037066">
    <property type="entry name" value="Plug_dom_sf"/>
</dbReference>
<evidence type="ECO:0000256" key="9">
    <source>
        <dbReference type="ARBA" id="ARBA00023170"/>
    </source>
</evidence>
<feature type="chain" id="PRO_5045894768" evidence="14">
    <location>
        <begin position="28"/>
        <end position="770"/>
    </location>
</feature>
<gene>
    <name evidence="17" type="ORF">HIV01_017710</name>
</gene>
<dbReference type="PANTHER" id="PTHR30069:SF29">
    <property type="entry name" value="HEMOGLOBIN AND HEMOGLOBIN-HAPTOGLOBIN-BINDING PROTEIN 1-RELATED"/>
    <property type="match status" value="1"/>
</dbReference>
<dbReference type="NCBIfam" id="TIGR01785">
    <property type="entry name" value="TonB-hemin"/>
    <property type="match status" value="1"/>
</dbReference>
<evidence type="ECO:0000256" key="7">
    <source>
        <dbReference type="ARBA" id="ARBA00023077"/>
    </source>
</evidence>
<dbReference type="InterPro" id="IPR012910">
    <property type="entry name" value="Plug_dom"/>
</dbReference>
<keyword evidence="8 11" id="KW-0472">Membrane</keyword>
<evidence type="ECO:0000256" key="11">
    <source>
        <dbReference type="PROSITE-ProRule" id="PRU01360"/>
    </source>
</evidence>
<dbReference type="CDD" id="cd01347">
    <property type="entry name" value="ligand_gated_channel"/>
    <property type="match status" value="1"/>
</dbReference>
<evidence type="ECO:0000256" key="4">
    <source>
        <dbReference type="ARBA" id="ARBA00022452"/>
    </source>
</evidence>
<dbReference type="SUPFAM" id="SSF56935">
    <property type="entry name" value="Porins"/>
    <property type="match status" value="1"/>
</dbReference>
<keyword evidence="10 11" id="KW-0998">Cell outer membrane</keyword>
<dbReference type="InterPro" id="IPR010949">
    <property type="entry name" value="TonB_Hb/transfer/lactofer_rcpt"/>
</dbReference>
<evidence type="ECO:0000256" key="10">
    <source>
        <dbReference type="ARBA" id="ARBA00023237"/>
    </source>
</evidence>
<protein>
    <submittedName>
        <fullName evidence="17">TonB-dependent hemoglobin/transferrin/lactoferrin family receptor</fullName>
    </submittedName>
</protein>
<dbReference type="Pfam" id="PF00593">
    <property type="entry name" value="TonB_dep_Rec_b-barrel"/>
    <property type="match status" value="1"/>
</dbReference>
<dbReference type="InterPro" id="IPR036942">
    <property type="entry name" value="Beta-barrel_TonB_sf"/>
</dbReference>
<name>A0ABX7R9Y5_9GAMM</name>
<keyword evidence="7 12" id="KW-0798">TonB box</keyword>
<feature type="compositionally biased region" description="Low complexity" evidence="13">
    <location>
        <begin position="308"/>
        <end position="317"/>
    </location>
</feature>
<proteinExistence type="inferred from homology"/>
<keyword evidence="6 14" id="KW-0732">Signal</keyword>
<evidence type="ECO:0000256" key="5">
    <source>
        <dbReference type="ARBA" id="ARBA00022692"/>
    </source>
</evidence>
<evidence type="ECO:0000256" key="3">
    <source>
        <dbReference type="ARBA" id="ARBA00022448"/>
    </source>
</evidence>
<sequence>MHPVSTQFVPTTLAVALMLALPAHARAADSGAEPSATLTGAAAASGVTSEFDRIVVTATRTERALDDVPSVVTAIDREQMDRELVRNLKDLFRYEPGITVTTGTGRFGLGDIRIRGLGGNRVRIETDGIAVPDAFSIGSFSTANRNFVDLDTLKRVEVLRGPGSALYGSDALGGVVAFATKDPSDYLEEGKDAYFGFKLGYEGADDGLFGAATAAFGGDRWSGLVAVNHHQGQETETMGEDRSEGASRTAANPQDYDGRSLLTKLVFAPSGNQRFKLTVEGNEDQVDTDVLTSRVLAALPPGSPPTTPRTRTTSLTGDDTQTRARVSFAHEVDSIDSALVDSLQWQVYRQDSETTQKTFELRETVSSTGRVTNPTRREREFNFDQRLVGAEAVLHKDFSSGSVEHSLTYGFEYTDTEFRQKRDGRSINLTTGAVSNAILPDVFPVRDFPTSTTTLAALYVQDEISFADGQLRLIPALRVDHFDLDSSIDPIYAADNPGLGVVDMTETSVSPKLGAVWHFTQDWSLFGGYQHGFRAPPYNDVNLGFTNLQFGYTAVPNPDLKPETSDGVELGVRFSNEAVFAEFSTYYNRYDDFIESLRDTGTNAQGLIVFQSQNVANAEIYGAEARAGVDLGALSEALAGWSLRGSAAWSKGEDRDTGTPLESIDPLRASLGIAYDRDSWGVELAGRFAGRDDELPVAGRFETPGYGVFDLLGHWAFAPGAEFNAGVFNLADRKYWEAGTIASQQAATSTVLDRYTSPGRNVGVSLSVSW</sequence>
<evidence type="ECO:0000256" key="13">
    <source>
        <dbReference type="SAM" id="MobiDB-lite"/>
    </source>
</evidence>
<dbReference type="PROSITE" id="PS52016">
    <property type="entry name" value="TONB_DEPENDENT_REC_3"/>
    <property type="match status" value="1"/>
</dbReference>
<dbReference type="Pfam" id="PF07715">
    <property type="entry name" value="Plug"/>
    <property type="match status" value="1"/>
</dbReference>
<organism evidence="17 18">
    <name type="scientific">Lysobacter arenosi</name>
    <dbReference type="NCBI Taxonomy" id="2795387"/>
    <lineage>
        <taxon>Bacteria</taxon>
        <taxon>Pseudomonadati</taxon>
        <taxon>Pseudomonadota</taxon>
        <taxon>Gammaproteobacteria</taxon>
        <taxon>Lysobacterales</taxon>
        <taxon>Lysobacteraceae</taxon>
        <taxon>Lysobacter</taxon>
    </lineage>
</organism>
<evidence type="ECO:0000313" key="17">
    <source>
        <dbReference type="EMBL" id="QSX74948.1"/>
    </source>
</evidence>
<dbReference type="PANTHER" id="PTHR30069">
    <property type="entry name" value="TONB-DEPENDENT OUTER MEMBRANE RECEPTOR"/>
    <property type="match status" value="1"/>
</dbReference>
<dbReference type="InterPro" id="IPR011276">
    <property type="entry name" value="TonB_haem/Hb_rcpt"/>
</dbReference>
<comment type="similarity">
    <text evidence="2">Belongs to the TonB-dependent receptor family. Hemoglobin/haptoglobin binding protein subfamily.</text>
</comment>
<dbReference type="Gene3D" id="2.40.170.20">
    <property type="entry name" value="TonB-dependent receptor, beta-barrel domain"/>
    <property type="match status" value="1"/>
</dbReference>